<accession>A0A1V9EGP1</accession>
<evidence type="ECO:0000313" key="3">
    <source>
        <dbReference type="Proteomes" id="UP000192610"/>
    </source>
</evidence>
<dbReference type="AlphaFoldDB" id="A0A1V9EGP1"/>
<keyword evidence="1" id="KW-0472">Membrane</keyword>
<protein>
    <recommendedName>
        <fullName evidence="4">MacB-like periplasmic core domain-containing protein</fullName>
    </recommendedName>
</protein>
<keyword evidence="1" id="KW-1133">Transmembrane helix</keyword>
<name>A0A1V9EGP1_9BACT</name>
<dbReference type="EMBL" id="LVXG01000031">
    <property type="protein sequence ID" value="OQP45283.1"/>
    <property type="molecule type" value="Genomic_DNA"/>
</dbReference>
<gene>
    <name evidence="2" type="ORF">A4H97_32720</name>
</gene>
<keyword evidence="3" id="KW-1185">Reference proteome</keyword>
<dbReference type="STRING" id="354355.SAMN05660816_02453"/>
<proteinExistence type="predicted"/>
<evidence type="ECO:0000313" key="2">
    <source>
        <dbReference type="EMBL" id="OQP45283.1"/>
    </source>
</evidence>
<dbReference type="Proteomes" id="UP000192610">
    <property type="component" value="Unassembled WGS sequence"/>
</dbReference>
<feature type="transmembrane region" description="Helical" evidence="1">
    <location>
        <begin position="21"/>
        <end position="41"/>
    </location>
</feature>
<reference evidence="3" key="1">
    <citation type="submission" date="2016-04" db="EMBL/GenBank/DDBJ databases">
        <authorList>
            <person name="Chen L."/>
            <person name="Zhuang W."/>
            <person name="Wang G."/>
        </authorList>
    </citation>
    <scope>NUCLEOTIDE SEQUENCE [LARGE SCALE GENOMIC DNA]</scope>
    <source>
        <strain evidence="3">17621</strain>
    </source>
</reference>
<organism evidence="2 3">
    <name type="scientific">Niastella yeongjuensis</name>
    <dbReference type="NCBI Taxonomy" id="354355"/>
    <lineage>
        <taxon>Bacteria</taxon>
        <taxon>Pseudomonadati</taxon>
        <taxon>Bacteroidota</taxon>
        <taxon>Chitinophagia</taxon>
        <taxon>Chitinophagales</taxon>
        <taxon>Chitinophagaceae</taxon>
        <taxon>Niastella</taxon>
    </lineage>
</organism>
<dbReference type="PROSITE" id="PS51257">
    <property type="entry name" value="PROKAR_LIPOPROTEIN"/>
    <property type="match status" value="1"/>
</dbReference>
<evidence type="ECO:0000256" key="1">
    <source>
        <dbReference type="SAM" id="Phobius"/>
    </source>
</evidence>
<comment type="caution">
    <text evidence="2">The sequence shown here is derived from an EMBL/GenBank/DDBJ whole genome shotgun (WGS) entry which is preliminary data.</text>
</comment>
<evidence type="ECO:0008006" key="4">
    <source>
        <dbReference type="Google" id="ProtNLM"/>
    </source>
</evidence>
<sequence>MFRNYFKTACRNLLHNKIYSFINIAGLSLGLACTMLIMLYVNDEVSYDKFHKNVGQIYRLDKETTKDNGDFHYNSYTGYFQGPRFGQALRTMPGIVYTT</sequence>
<keyword evidence="1" id="KW-0812">Transmembrane</keyword>